<organism evidence="1 2">
    <name type="scientific">Ensete ventricosum</name>
    <name type="common">Abyssinian banana</name>
    <name type="synonym">Musa ensete</name>
    <dbReference type="NCBI Taxonomy" id="4639"/>
    <lineage>
        <taxon>Eukaryota</taxon>
        <taxon>Viridiplantae</taxon>
        <taxon>Streptophyta</taxon>
        <taxon>Embryophyta</taxon>
        <taxon>Tracheophyta</taxon>
        <taxon>Spermatophyta</taxon>
        <taxon>Magnoliopsida</taxon>
        <taxon>Liliopsida</taxon>
        <taxon>Zingiberales</taxon>
        <taxon>Musaceae</taxon>
        <taxon>Ensete</taxon>
    </lineage>
</organism>
<accession>A0A426YEH4</accession>
<gene>
    <name evidence="1" type="ORF">B296_00044368</name>
</gene>
<dbReference type="Proteomes" id="UP000287651">
    <property type="component" value="Unassembled WGS sequence"/>
</dbReference>
<proteinExistence type="predicted"/>
<dbReference type="EMBL" id="AMZH03012966">
    <property type="protein sequence ID" value="RRT50080.1"/>
    <property type="molecule type" value="Genomic_DNA"/>
</dbReference>
<dbReference type="AlphaFoldDB" id="A0A426YEH4"/>
<feature type="non-terminal residue" evidence="1">
    <location>
        <position position="53"/>
    </location>
</feature>
<reference evidence="1 2" key="1">
    <citation type="journal article" date="2014" name="Agronomy (Basel)">
        <title>A Draft Genome Sequence for Ensete ventricosum, the Drought-Tolerant Tree Against Hunger.</title>
        <authorList>
            <person name="Harrison J."/>
            <person name="Moore K.A."/>
            <person name="Paszkiewicz K."/>
            <person name="Jones T."/>
            <person name="Grant M."/>
            <person name="Ambacheew D."/>
            <person name="Muzemil S."/>
            <person name="Studholme D.J."/>
        </authorList>
    </citation>
    <scope>NUCLEOTIDE SEQUENCE [LARGE SCALE GENOMIC DNA]</scope>
</reference>
<protein>
    <submittedName>
        <fullName evidence="1">Uncharacterized protein</fullName>
    </submittedName>
</protein>
<comment type="caution">
    <text evidence="1">The sequence shown here is derived from an EMBL/GenBank/DDBJ whole genome shotgun (WGS) entry which is preliminary data.</text>
</comment>
<sequence>MIRRFRGMADGAPPRTALSRQKWYSVEFEVETARAWRQILLVRIKIKLGVGYI</sequence>
<evidence type="ECO:0000313" key="1">
    <source>
        <dbReference type="EMBL" id="RRT50080.1"/>
    </source>
</evidence>
<evidence type="ECO:0000313" key="2">
    <source>
        <dbReference type="Proteomes" id="UP000287651"/>
    </source>
</evidence>
<name>A0A426YEH4_ENSVE</name>